<dbReference type="OrthoDB" id="1607513at2759"/>
<keyword evidence="2" id="KW-0479">Metal-binding</keyword>
<evidence type="ECO:0000256" key="4">
    <source>
        <dbReference type="ARBA" id="ARBA00022833"/>
    </source>
</evidence>
<evidence type="ECO:0000256" key="3">
    <source>
        <dbReference type="ARBA" id="ARBA00022771"/>
    </source>
</evidence>
<dbReference type="AlphaFoldDB" id="A0A164UW47"/>
<evidence type="ECO:0000256" key="2">
    <source>
        <dbReference type="ARBA" id="ARBA00022723"/>
    </source>
</evidence>
<dbReference type="GO" id="GO:0005634">
    <property type="term" value="C:nucleus"/>
    <property type="evidence" value="ECO:0007669"/>
    <property type="project" value="UniProtKB-SubCell"/>
</dbReference>
<proteinExistence type="predicted"/>
<dbReference type="PANTHER" id="PTHR46481">
    <property type="entry name" value="ZINC FINGER BED DOMAIN-CONTAINING PROTEIN 4"/>
    <property type="match status" value="1"/>
</dbReference>
<name>A0A164UW47_9AGAM</name>
<reference evidence="6 7" key="1">
    <citation type="journal article" date="2016" name="Mol. Biol. Evol.">
        <title>Comparative Genomics of Early-Diverging Mushroom-Forming Fungi Provides Insights into the Origins of Lignocellulose Decay Capabilities.</title>
        <authorList>
            <person name="Nagy L.G."/>
            <person name="Riley R."/>
            <person name="Tritt A."/>
            <person name="Adam C."/>
            <person name="Daum C."/>
            <person name="Floudas D."/>
            <person name="Sun H."/>
            <person name="Yadav J.S."/>
            <person name="Pangilinan J."/>
            <person name="Larsson K.H."/>
            <person name="Matsuura K."/>
            <person name="Barry K."/>
            <person name="Labutti K."/>
            <person name="Kuo R."/>
            <person name="Ohm R.A."/>
            <person name="Bhattacharya S.S."/>
            <person name="Shirouzu T."/>
            <person name="Yoshinaga Y."/>
            <person name="Martin F.M."/>
            <person name="Grigoriev I.V."/>
            <person name="Hibbett D.S."/>
        </authorList>
    </citation>
    <scope>NUCLEOTIDE SEQUENCE [LARGE SCALE GENOMIC DNA]</scope>
    <source>
        <strain evidence="6 7">HHB9708</strain>
    </source>
</reference>
<sequence>MSYYILSQNPIVRFLTLSADNASNNGTLMKEIARQLAPVYEERIQRLKEANNNNGSDPFDFGIDFDEDEPVDPVDPDKFTIRCLPHIIHLAVVDFLTTIKIRAISKLVRSSPPRYGLFKAALRNLEEGRKRKAKEKKEEYKVWIIDAVCQDADHPYFAQHQLDKAEWNLAQVLCGWLAMFQRASFFMSITSKPTLSSSMNAFVSLVDFLDNIKQTTTALANPSLLAGIATCREKLLKCFDRASSETQYYYFATHPNFKDALFKSGKNEEIFCEDWVRGCHEFFVKTYNTEYSAGATQSRQEVNNDARELDEVEQLMESRFADDEPMVQEEEDEIKTYLRESRAKKVHPLEWYVTISAMNYSNIHLGSSVSVERLFSIGRDLVSLRRASLSQSTIRETMVTRSMILLQKRMGSAGERGRKWKRGDK</sequence>
<dbReference type="InterPro" id="IPR052035">
    <property type="entry name" value="ZnF_BED_domain_contain"/>
</dbReference>
<evidence type="ECO:0000256" key="1">
    <source>
        <dbReference type="ARBA" id="ARBA00004123"/>
    </source>
</evidence>
<evidence type="ECO:0008006" key="8">
    <source>
        <dbReference type="Google" id="ProtNLM"/>
    </source>
</evidence>
<dbReference type="EMBL" id="KV419406">
    <property type="protein sequence ID" value="KZS93589.1"/>
    <property type="molecule type" value="Genomic_DNA"/>
</dbReference>
<accession>A0A164UW47</accession>
<dbReference type="GO" id="GO:0008270">
    <property type="term" value="F:zinc ion binding"/>
    <property type="evidence" value="ECO:0007669"/>
    <property type="project" value="UniProtKB-KW"/>
</dbReference>
<comment type="subcellular location">
    <subcellularLocation>
        <location evidence="1">Nucleus</location>
    </subcellularLocation>
</comment>
<dbReference type="PANTHER" id="PTHR46481:SF10">
    <property type="entry name" value="ZINC FINGER BED DOMAIN-CONTAINING PROTEIN 39"/>
    <property type="match status" value="1"/>
</dbReference>
<evidence type="ECO:0000313" key="7">
    <source>
        <dbReference type="Proteomes" id="UP000076722"/>
    </source>
</evidence>
<dbReference type="Proteomes" id="UP000076722">
    <property type="component" value="Unassembled WGS sequence"/>
</dbReference>
<evidence type="ECO:0000256" key="5">
    <source>
        <dbReference type="ARBA" id="ARBA00023242"/>
    </source>
</evidence>
<organism evidence="6 7">
    <name type="scientific">Sistotremastrum niveocremeum HHB9708</name>
    <dbReference type="NCBI Taxonomy" id="1314777"/>
    <lineage>
        <taxon>Eukaryota</taxon>
        <taxon>Fungi</taxon>
        <taxon>Dikarya</taxon>
        <taxon>Basidiomycota</taxon>
        <taxon>Agaricomycotina</taxon>
        <taxon>Agaricomycetes</taxon>
        <taxon>Sistotremastrales</taxon>
        <taxon>Sistotremastraceae</taxon>
        <taxon>Sertulicium</taxon>
        <taxon>Sertulicium niveocremeum</taxon>
    </lineage>
</organism>
<keyword evidence="7" id="KW-1185">Reference proteome</keyword>
<keyword evidence="4" id="KW-0862">Zinc</keyword>
<keyword evidence="5" id="KW-0539">Nucleus</keyword>
<protein>
    <recommendedName>
        <fullName evidence="8">HAT C-terminal dimerisation domain-containing protein</fullName>
    </recommendedName>
</protein>
<dbReference type="SUPFAM" id="SSF53098">
    <property type="entry name" value="Ribonuclease H-like"/>
    <property type="match status" value="1"/>
</dbReference>
<evidence type="ECO:0000313" key="6">
    <source>
        <dbReference type="EMBL" id="KZS93589.1"/>
    </source>
</evidence>
<keyword evidence="3" id="KW-0863">Zinc-finger</keyword>
<gene>
    <name evidence="6" type="ORF">SISNIDRAFT_465779</name>
</gene>
<dbReference type="InterPro" id="IPR012337">
    <property type="entry name" value="RNaseH-like_sf"/>
</dbReference>